<comment type="caution">
    <text evidence="2">The sequence shown here is derived from an EMBL/GenBank/DDBJ whole genome shotgun (WGS) entry which is preliminary data.</text>
</comment>
<organism evidence="2 3">
    <name type="scientific">Enorma shizhengliae</name>
    <dbReference type="NCBI Taxonomy" id="2606615"/>
    <lineage>
        <taxon>Bacteria</taxon>
        <taxon>Bacillati</taxon>
        <taxon>Actinomycetota</taxon>
        <taxon>Coriobacteriia</taxon>
        <taxon>Coriobacteriales</taxon>
        <taxon>Coriobacteriaceae</taxon>
        <taxon>Enorma</taxon>
    </lineage>
</organism>
<protein>
    <submittedName>
        <fullName evidence="2">Glycosyltransferase</fullName>
    </submittedName>
</protein>
<dbReference type="Pfam" id="PF00535">
    <property type="entry name" value="Glycos_transf_2"/>
    <property type="match status" value="1"/>
</dbReference>
<dbReference type="PANTHER" id="PTHR22916:SF3">
    <property type="entry name" value="UDP-GLCNAC:BETAGAL BETA-1,3-N-ACETYLGLUCOSAMINYLTRANSFERASE-LIKE PROTEIN 1"/>
    <property type="match status" value="1"/>
</dbReference>
<dbReference type="InterPro" id="IPR029044">
    <property type="entry name" value="Nucleotide-diphossugar_trans"/>
</dbReference>
<dbReference type="Proteomes" id="UP000470010">
    <property type="component" value="Unassembled WGS sequence"/>
</dbReference>
<evidence type="ECO:0000313" key="3">
    <source>
        <dbReference type="Proteomes" id="UP000470010"/>
    </source>
</evidence>
<proteinExistence type="predicted"/>
<sequence>MLSYMKKEGFVGISPADAAAVGGGASGNVAAPVASLLMPIYNVERYLEESIASARAQTLRDIEIICIDDGSTDGSPQIIARAAAEDERIRVITKANSGYGDSMNRGLDAARGAYIAILEPDDIMYPRALEMLVAAAEDADAMIAKGNFDLYWSTPQERREFFEVARAERCGVPVCPREDPFIFGQKPSIWSAVYRRAFLAENGIRFLPTPGAAFQDTSFSFKAYACAERVVYVHDPVLAYRQDNEGSSVNASNKVYCVCEEYAEIERWLSAEAPARFGADAAARLLRSALVAKYDSYMWSYVRLAPQFHVEFLERMAAEYRRALDAGEIALDDLKPWKRANLKGILRDPEAWERTNASYATAGPAGRALHYLKLGGPGLLLAYARNRLGHE</sequence>
<reference evidence="3" key="1">
    <citation type="submission" date="2019-08" db="EMBL/GenBank/DDBJ databases">
        <title>Arthrobacter sp. nov., isolated from plateau pika and Tibetan wild ass.</title>
        <authorList>
            <person name="Ge Y."/>
        </authorList>
    </citation>
    <scope>NUCLEOTIDE SEQUENCE [LARGE SCALE GENOMIC DNA]</scope>
    <source>
        <strain evidence="3">HF-1365</strain>
    </source>
</reference>
<name>A0A7K0G9I9_9ACTN</name>
<dbReference type="InterPro" id="IPR001173">
    <property type="entry name" value="Glyco_trans_2-like"/>
</dbReference>
<gene>
    <name evidence="2" type="ORF">GJE22_04450</name>
</gene>
<keyword evidence="2" id="KW-0808">Transferase</keyword>
<evidence type="ECO:0000259" key="1">
    <source>
        <dbReference type="Pfam" id="PF00535"/>
    </source>
</evidence>
<dbReference type="CDD" id="cd00761">
    <property type="entry name" value="Glyco_tranf_GTA_type"/>
    <property type="match status" value="1"/>
</dbReference>
<dbReference type="PANTHER" id="PTHR22916">
    <property type="entry name" value="GLYCOSYLTRANSFERASE"/>
    <property type="match status" value="1"/>
</dbReference>
<keyword evidence="3" id="KW-1185">Reference proteome</keyword>
<dbReference type="GO" id="GO:0016758">
    <property type="term" value="F:hexosyltransferase activity"/>
    <property type="evidence" value="ECO:0007669"/>
    <property type="project" value="UniProtKB-ARBA"/>
</dbReference>
<dbReference type="AlphaFoldDB" id="A0A7K0G9I9"/>
<dbReference type="Gene3D" id="3.90.550.10">
    <property type="entry name" value="Spore Coat Polysaccharide Biosynthesis Protein SpsA, Chain A"/>
    <property type="match status" value="1"/>
</dbReference>
<dbReference type="SUPFAM" id="SSF53448">
    <property type="entry name" value="Nucleotide-diphospho-sugar transferases"/>
    <property type="match status" value="1"/>
</dbReference>
<feature type="domain" description="Glycosyltransferase 2-like" evidence="1">
    <location>
        <begin position="35"/>
        <end position="151"/>
    </location>
</feature>
<evidence type="ECO:0000313" key="2">
    <source>
        <dbReference type="EMBL" id="MRX79849.1"/>
    </source>
</evidence>
<dbReference type="EMBL" id="VTFZ01000004">
    <property type="protein sequence ID" value="MRX79849.1"/>
    <property type="molecule type" value="Genomic_DNA"/>
</dbReference>
<accession>A0A7K0G9I9</accession>